<dbReference type="FunFam" id="3.50.50.60:FF:000138">
    <property type="entry name" value="Flavin-containing monooxygenase"/>
    <property type="match status" value="1"/>
</dbReference>
<keyword evidence="7 8" id="KW-0503">Monooxygenase</keyword>
<dbReference type="InterPro" id="IPR036188">
    <property type="entry name" value="FAD/NAD-bd_sf"/>
</dbReference>
<evidence type="ECO:0000256" key="4">
    <source>
        <dbReference type="ARBA" id="ARBA00022827"/>
    </source>
</evidence>
<dbReference type="SUPFAM" id="SSF51905">
    <property type="entry name" value="FAD/NAD(P)-binding domain"/>
    <property type="match status" value="2"/>
</dbReference>
<keyword evidence="10" id="KW-1185">Reference proteome</keyword>
<dbReference type="EMBL" id="CAKASE010000053">
    <property type="protein sequence ID" value="CAG9565401.1"/>
    <property type="molecule type" value="Genomic_DNA"/>
</dbReference>
<dbReference type="Proteomes" id="UP000789524">
    <property type="component" value="Unassembled WGS sequence"/>
</dbReference>
<dbReference type="GO" id="GO:0050660">
    <property type="term" value="F:flavin adenine dinucleotide binding"/>
    <property type="evidence" value="ECO:0007669"/>
    <property type="project" value="InterPro"/>
</dbReference>
<protein>
    <recommendedName>
        <fullName evidence="8">Flavin-containing monooxygenase</fullName>
        <ecNumber evidence="8">1.-.-.-</ecNumber>
    </recommendedName>
</protein>
<dbReference type="OrthoDB" id="66881at2759"/>
<dbReference type="Gene3D" id="3.50.50.60">
    <property type="entry name" value="FAD/NAD(P)-binding domain"/>
    <property type="match status" value="2"/>
</dbReference>
<dbReference type="GO" id="GO:0050661">
    <property type="term" value="F:NADP binding"/>
    <property type="evidence" value="ECO:0007669"/>
    <property type="project" value="InterPro"/>
</dbReference>
<accession>A0A8J2VTT7</accession>
<keyword evidence="4 8" id="KW-0274">FAD</keyword>
<dbReference type="PANTHER" id="PTHR23023">
    <property type="entry name" value="DIMETHYLANILINE MONOOXYGENASE"/>
    <property type="match status" value="1"/>
</dbReference>
<keyword evidence="6 8" id="KW-0560">Oxidoreductase</keyword>
<dbReference type="InterPro" id="IPR050346">
    <property type="entry name" value="FMO-like"/>
</dbReference>
<evidence type="ECO:0000256" key="6">
    <source>
        <dbReference type="ARBA" id="ARBA00023002"/>
    </source>
</evidence>
<comment type="cofactor">
    <cofactor evidence="1 8">
        <name>FAD</name>
        <dbReference type="ChEBI" id="CHEBI:57692"/>
    </cofactor>
</comment>
<evidence type="ECO:0000313" key="10">
    <source>
        <dbReference type="Proteomes" id="UP000789524"/>
    </source>
</evidence>
<name>A0A8J2VTT7_9NEOP</name>
<proteinExistence type="inferred from homology"/>
<keyword evidence="3 8" id="KW-0285">Flavoprotein</keyword>
<sequence>MGNISKQRVCIIGAGLAGLTSGKYLQDEGIDFIILEATKYFGGTWRYDPRVGYDENGLPLHTSMYKHLRTNLPKPTMELRGFPVPKDMPSFPNWSIYYQYIKDYVKHFDLERHIMFEHNVELVSRIGDVWRVKYKNLVTGENFEQEFDFVIVGTGHYSDPNLPDIPQENIFKGTIIHSHDYREPDRFKDRRVLIVGAGPSGMDIAIDVAYVSKTLVHSHHSPGFGTKSFPKHYIQKPDIKEFNETGVIFKDGTYEEIDDVIYCTGYKYNYSFLDDSCGLKVTSRSVTPLYKYMVNINQPTMMVMGLIVKACVVVALDAQSRYATALIKGNFTLPPKEVMMEEFQNRLEDVKSKGRPISDIHFLSDKEDEYYMALTEESGIDRVPPVMFKIRNVDTIAKKEDIYTYRNYAYSVIDDNNFIRSLENNI</sequence>
<evidence type="ECO:0000313" key="9">
    <source>
        <dbReference type="EMBL" id="CAG9565401.1"/>
    </source>
</evidence>
<dbReference type="Pfam" id="PF00743">
    <property type="entry name" value="FMO-like"/>
    <property type="match status" value="2"/>
</dbReference>
<dbReference type="PIRSF" id="PIRSF000332">
    <property type="entry name" value="FMO"/>
    <property type="match status" value="1"/>
</dbReference>
<comment type="similarity">
    <text evidence="2 8">Belongs to the FMO family.</text>
</comment>
<evidence type="ECO:0000256" key="1">
    <source>
        <dbReference type="ARBA" id="ARBA00001974"/>
    </source>
</evidence>
<dbReference type="GO" id="GO:0004499">
    <property type="term" value="F:N,N-dimethylaniline monooxygenase activity"/>
    <property type="evidence" value="ECO:0007669"/>
    <property type="project" value="InterPro"/>
</dbReference>
<evidence type="ECO:0000256" key="7">
    <source>
        <dbReference type="ARBA" id="ARBA00023033"/>
    </source>
</evidence>
<dbReference type="EC" id="1.-.-.-" evidence="8"/>
<reference evidence="9" key="1">
    <citation type="submission" date="2021-09" db="EMBL/GenBank/DDBJ databases">
        <authorList>
            <person name="Martin H S."/>
        </authorList>
    </citation>
    <scope>NUCLEOTIDE SEQUENCE</scope>
</reference>
<evidence type="ECO:0000256" key="2">
    <source>
        <dbReference type="ARBA" id="ARBA00009183"/>
    </source>
</evidence>
<comment type="caution">
    <text evidence="9">The sequence shown here is derived from an EMBL/GenBank/DDBJ whole genome shotgun (WGS) entry which is preliminary data.</text>
</comment>
<organism evidence="9 10">
    <name type="scientific">Danaus chrysippus</name>
    <name type="common">African queen</name>
    <dbReference type="NCBI Taxonomy" id="151541"/>
    <lineage>
        <taxon>Eukaryota</taxon>
        <taxon>Metazoa</taxon>
        <taxon>Ecdysozoa</taxon>
        <taxon>Arthropoda</taxon>
        <taxon>Hexapoda</taxon>
        <taxon>Insecta</taxon>
        <taxon>Pterygota</taxon>
        <taxon>Neoptera</taxon>
        <taxon>Endopterygota</taxon>
        <taxon>Lepidoptera</taxon>
        <taxon>Glossata</taxon>
        <taxon>Ditrysia</taxon>
        <taxon>Papilionoidea</taxon>
        <taxon>Nymphalidae</taxon>
        <taxon>Danainae</taxon>
        <taxon>Danaini</taxon>
        <taxon>Danaina</taxon>
        <taxon>Danaus</taxon>
        <taxon>Anosia</taxon>
    </lineage>
</organism>
<evidence type="ECO:0000256" key="8">
    <source>
        <dbReference type="RuleBase" id="RU361177"/>
    </source>
</evidence>
<dbReference type="InterPro" id="IPR000960">
    <property type="entry name" value="Flavin_mOase"/>
</dbReference>
<dbReference type="InterPro" id="IPR020946">
    <property type="entry name" value="Flavin_mOase-like"/>
</dbReference>
<evidence type="ECO:0000256" key="5">
    <source>
        <dbReference type="ARBA" id="ARBA00022857"/>
    </source>
</evidence>
<gene>
    <name evidence="9" type="ORF">DCHRY22_LOCUS6248</name>
</gene>
<dbReference type="PRINTS" id="PR00370">
    <property type="entry name" value="FMOXYGENASE"/>
</dbReference>
<dbReference type="AlphaFoldDB" id="A0A8J2VTT7"/>
<evidence type="ECO:0000256" key="3">
    <source>
        <dbReference type="ARBA" id="ARBA00022630"/>
    </source>
</evidence>
<keyword evidence="5" id="KW-0521">NADP</keyword>